<evidence type="ECO:0000313" key="11">
    <source>
        <dbReference type="Proteomes" id="UP000296862"/>
    </source>
</evidence>
<sequence length="246" mass="28551">MPISNDFTSILTKDWEITFLQCYPNGYLKYTDLCNILQLTAGLHAELGGISFSDMQVHHQAWVLSRMRVEIKRLPKWRDVVTVKTWINSLENSRSIRCLELYIGDEKIIGCETFWAVFNTQTRRPENLALEHAHFEKYPEDKATEIQFSKIDTTVDKTFVTEKTILLSDLDIVNHANSVKYLEWCLDYVEPKLLLNQKVESFEMNYLKEVSLNDTIAIEKSSLENPSVFTVNSTNKICFALQLNLK</sequence>
<dbReference type="CDD" id="cd00586">
    <property type="entry name" value="4HBT"/>
    <property type="match status" value="1"/>
</dbReference>
<dbReference type="PANTHER" id="PTHR31727">
    <property type="entry name" value="OLEOYL-ACYL CARRIER PROTEIN THIOESTERASE 1, CHLOROPLASTIC"/>
    <property type="match status" value="1"/>
</dbReference>
<name>A0A4P7PTY8_9FLAO</name>
<evidence type="ECO:0000259" key="9">
    <source>
        <dbReference type="Pfam" id="PF20791"/>
    </source>
</evidence>
<dbReference type="Pfam" id="PF20791">
    <property type="entry name" value="Acyl-ACP_TE_C"/>
    <property type="match status" value="1"/>
</dbReference>
<dbReference type="InterPro" id="IPR049427">
    <property type="entry name" value="Acyl-ACP_TE_C"/>
</dbReference>
<dbReference type="Pfam" id="PF01643">
    <property type="entry name" value="Acyl-ACP_TE"/>
    <property type="match status" value="1"/>
</dbReference>
<dbReference type="Gene3D" id="3.10.129.10">
    <property type="entry name" value="Hotdog Thioesterase"/>
    <property type="match status" value="2"/>
</dbReference>
<feature type="domain" description="Acyl-ACP thioesterase N-terminal hotdog" evidence="8">
    <location>
        <begin position="12"/>
        <end position="129"/>
    </location>
</feature>
<evidence type="ECO:0000313" key="10">
    <source>
        <dbReference type="EMBL" id="QBZ98418.1"/>
    </source>
</evidence>
<protein>
    <recommendedName>
        <fullName evidence="12">Acyl-ACP thioesterase</fullName>
    </recommendedName>
</protein>
<dbReference type="InterPro" id="IPR029069">
    <property type="entry name" value="HotDog_dom_sf"/>
</dbReference>
<dbReference type="GO" id="GO:0016297">
    <property type="term" value="F:fatty acyl-[ACP] hydrolase activity"/>
    <property type="evidence" value="ECO:0007669"/>
    <property type="project" value="InterPro"/>
</dbReference>
<evidence type="ECO:0000256" key="7">
    <source>
        <dbReference type="ARBA" id="ARBA00023160"/>
    </source>
</evidence>
<dbReference type="OrthoDB" id="9801517at2"/>
<dbReference type="AlphaFoldDB" id="A0A4P7PTY8"/>
<evidence type="ECO:0000256" key="5">
    <source>
        <dbReference type="ARBA" id="ARBA00022946"/>
    </source>
</evidence>
<dbReference type="RefSeq" id="WP_136152320.1">
    <property type="nucleotide sequence ID" value="NZ_CP038810.1"/>
</dbReference>
<organism evidence="10 11">
    <name type="scientific">Flavobacterium sangjuense</name>
    <dbReference type="NCBI Taxonomy" id="2518177"/>
    <lineage>
        <taxon>Bacteria</taxon>
        <taxon>Pseudomonadati</taxon>
        <taxon>Bacteroidota</taxon>
        <taxon>Flavobacteriia</taxon>
        <taxon>Flavobacteriales</taxon>
        <taxon>Flavobacteriaceae</taxon>
        <taxon>Flavobacterium</taxon>
    </lineage>
</organism>
<evidence type="ECO:0000259" key="8">
    <source>
        <dbReference type="Pfam" id="PF01643"/>
    </source>
</evidence>
<dbReference type="PANTHER" id="PTHR31727:SF6">
    <property type="entry name" value="OLEOYL-ACYL CARRIER PROTEIN THIOESTERASE 1, CHLOROPLASTIC"/>
    <property type="match status" value="1"/>
</dbReference>
<evidence type="ECO:0000256" key="2">
    <source>
        <dbReference type="ARBA" id="ARBA00022516"/>
    </source>
</evidence>
<keyword evidence="11" id="KW-1185">Reference proteome</keyword>
<keyword evidence="5" id="KW-0809">Transit peptide</keyword>
<evidence type="ECO:0000256" key="4">
    <source>
        <dbReference type="ARBA" id="ARBA00022832"/>
    </source>
</evidence>
<dbReference type="SUPFAM" id="SSF54637">
    <property type="entry name" value="Thioesterase/thiol ester dehydrase-isomerase"/>
    <property type="match status" value="2"/>
</dbReference>
<keyword evidence="4" id="KW-0276">Fatty acid metabolism</keyword>
<comment type="similarity">
    <text evidence="1">Belongs to the acyl-ACP thioesterase family.</text>
</comment>
<dbReference type="InterPro" id="IPR045023">
    <property type="entry name" value="FATA/B"/>
</dbReference>
<evidence type="ECO:0008006" key="12">
    <source>
        <dbReference type="Google" id="ProtNLM"/>
    </source>
</evidence>
<dbReference type="Proteomes" id="UP000296862">
    <property type="component" value="Chromosome"/>
</dbReference>
<evidence type="ECO:0000256" key="3">
    <source>
        <dbReference type="ARBA" id="ARBA00022801"/>
    </source>
</evidence>
<evidence type="ECO:0000256" key="1">
    <source>
        <dbReference type="ARBA" id="ARBA00006500"/>
    </source>
</evidence>
<dbReference type="InterPro" id="IPR002864">
    <property type="entry name" value="Acyl-ACP_thioesterase_NHD"/>
</dbReference>
<keyword evidence="6" id="KW-0443">Lipid metabolism</keyword>
<keyword evidence="7" id="KW-0275">Fatty acid biosynthesis</keyword>
<dbReference type="GO" id="GO:0000036">
    <property type="term" value="F:acyl carrier activity"/>
    <property type="evidence" value="ECO:0007669"/>
    <property type="project" value="TreeGrafter"/>
</dbReference>
<gene>
    <name evidence="10" type="ORF">GS03_01923</name>
</gene>
<keyword evidence="3" id="KW-0378">Hydrolase</keyword>
<dbReference type="KEGG" id="fsn:GS03_01923"/>
<accession>A0A4P7PTY8</accession>
<reference evidence="10 11" key="1">
    <citation type="submission" date="2019-04" db="EMBL/GenBank/DDBJ databases">
        <title>Flavobacterium sp. GS03.</title>
        <authorList>
            <person name="Kim H."/>
        </authorList>
    </citation>
    <scope>NUCLEOTIDE SEQUENCE [LARGE SCALE GENOMIC DNA]</scope>
    <source>
        <strain evidence="10 11">GS03</strain>
    </source>
</reference>
<evidence type="ECO:0000256" key="6">
    <source>
        <dbReference type="ARBA" id="ARBA00023098"/>
    </source>
</evidence>
<feature type="domain" description="Acyl-ACP thioesterase-like C-terminal" evidence="9">
    <location>
        <begin position="158"/>
        <end position="221"/>
    </location>
</feature>
<dbReference type="EMBL" id="CP038810">
    <property type="protein sequence ID" value="QBZ98418.1"/>
    <property type="molecule type" value="Genomic_DNA"/>
</dbReference>
<keyword evidence="2" id="KW-0444">Lipid biosynthesis</keyword>
<proteinExistence type="inferred from homology"/>